<dbReference type="PANTHER" id="PTHR13132">
    <property type="entry name" value="ALPHA- 1,6 -FUCOSYLTRANSFERASE"/>
    <property type="match status" value="1"/>
</dbReference>
<sequence length="344" mass="38331">MYVPGNLDLSLVAALLRLKALGEHDIDPPVSLLPYQDPKVVNSQTAMFHFTHAFHEEYENPYKQEINRQQPIFNHALKSFEGTIRPIPYNAQLIRAARSELAAILSLSTHESTTRNDDLTPGQTPDAEMLLTTHNPDPYIAIHIRRGDRHASSFPYRGKYVPLENFVSAAKSTWSRLYDKDAVSPDSAHFPAPPIMYVASDSHGAVREFVSAFPTSTAVFSLSESVDPALRALAPPHEYAQHEFNEMEEQVRISLTRGMIVDLAMLSGMWAWEGDVVPGATICTLSSNVCRLSAVGLGWDRAFGLADGKDHSDGLINDEKKRWIELDNRGIISPMWSAFEVFGK</sequence>
<dbReference type="PANTHER" id="PTHR13132:SF29">
    <property type="entry name" value="ALPHA-(1,6)-FUCOSYLTRANSFERASE"/>
    <property type="match status" value="1"/>
</dbReference>
<dbReference type="Gene3D" id="3.40.50.11350">
    <property type="match status" value="1"/>
</dbReference>
<protein>
    <recommendedName>
        <fullName evidence="3">Fucosyltransferase</fullName>
    </recommendedName>
</protein>
<keyword evidence="2" id="KW-1185">Reference proteome</keyword>
<accession>A0A2R6S3M6</accession>
<reference evidence="1 2" key="1">
    <citation type="submission" date="2018-02" db="EMBL/GenBank/DDBJ databases">
        <title>Genome sequence of the basidiomycete white-rot fungus Phlebia centrifuga.</title>
        <authorList>
            <person name="Granchi Z."/>
            <person name="Peng M."/>
            <person name="de Vries R.P."/>
            <person name="Hilden K."/>
            <person name="Makela M.R."/>
            <person name="Grigoriev I."/>
            <person name="Riley R."/>
        </authorList>
    </citation>
    <scope>NUCLEOTIDE SEQUENCE [LARGE SCALE GENOMIC DNA]</scope>
    <source>
        <strain evidence="1 2">FBCC195</strain>
    </source>
</reference>
<organism evidence="1 2">
    <name type="scientific">Hermanssonia centrifuga</name>
    <dbReference type="NCBI Taxonomy" id="98765"/>
    <lineage>
        <taxon>Eukaryota</taxon>
        <taxon>Fungi</taxon>
        <taxon>Dikarya</taxon>
        <taxon>Basidiomycota</taxon>
        <taxon>Agaricomycotina</taxon>
        <taxon>Agaricomycetes</taxon>
        <taxon>Polyporales</taxon>
        <taxon>Meruliaceae</taxon>
        <taxon>Hermanssonia</taxon>
    </lineage>
</organism>
<dbReference type="GO" id="GO:0046921">
    <property type="term" value="F:alpha-(1-&gt;6)-fucosyltransferase activity"/>
    <property type="evidence" value="ECO:0007669"/>
    <property type="project" value="TreeGrafter"/>
</dbReference>
<proteinExistence type="predicted"/>
<dbReference type="OrthoDB" id="2392789at2759"/>
<gene>
    <name evidence="1" type="ORF">PHLCEN_2v1363</name>
</gene>
<dbReference type="EMBL" id="MLYV02000107">
    <property type="protein sequence ID" value="PSS36819.1"/>
    <property type="molecule type" value="Genomic_DNA"/>
</dbReference>
<evidence type="ECO:0008006" key="3">
    <source>
        <dbReference type="Google" id="ProtNLM"/>
    </source>
</evidence>
<name>A0A2R6S3M6_9APHY</name>
<comment type="caution">
    <text evidence="1">The sequence shown here is derived from an EMBL/GenBank/DDBJ whole genome shotgun (WGS) entry which is preliminary data.</text>
</comment>
<evidence type="ECO:0000313" key="1">
    <source>
        <dbReference type="EMBL" id="PSS36819.1"/>
    </source>
</evidence>
<evidence type="ECO:0000313" key="2">
    <source>
        <dbReference type="Proteomes" id="UP000186601"/>
    </source>
</evidence>
<dbReference type="AlphaFoldDB" id="A0A2R6S3M6"/>
<dbReference type="GO" id="GO:0006487">
    <property type="term" value="P:protein N-linked glycosylation"/>
    <property type="evidence" value="ECO:0007669"/>
    <property type="project" value="TreeGrafter"/>
</dbReference>
<dbReference type="Proteomes" id="UP000186601">
    <property type="component" value="Unassembled WGS sequence"/>
</dbReference>